<comment type="caution">
    <text evidence="1">The sequence shown here is derived from an EMBL/GenBank/DDBJ whole genome shotgun (WGS) entry which is preliminary data.</text>
</comment>
<dbReference type="Proteomes" id="UP001549077">
    <property type="component" value="Unassembled WGS sequence"/>
</dbReference>
<dbReference type="GeneID" id="91152571"/>
<reference evidence="1 2" key="1">
    <citation type="submission" date="2024-06" db="EMBL/GenBank/DDBJ databases">
        <title>Genomic Encyclopedia of Type Strains, Phase IV (KMG-IV): sequencing the most valuable type-strain genomes for metagenomic binning, comparative biology and taxonomic classification.</title>
        <authorList>
            <person name="Goeker M."/>
        </authorList>
    </citation>
    <scope>NUCLEOTIDE SEQUENCE [LARGE SCALE GENOMIC DNA]</scope>
    <source>
        <strain evidence="1 2">DSM 29288</strain>
    </source>
</reference>
<evidence type="ECO:0008006" key="3">
    <source>
        <dbReference type="Google" id="ProtNLM"/>
    </source>
</evidence>
<organism evidence="1 2">
    <name type="scientific">Rhizobium binae</name>
    <dbReference type="NCBI Taxonomy" id="1138190"/>
    <lineage>
        <taxon>Bacteria</taxon>
        <taxon>Pseudomonadati</taxon>
        <taxon>Pseudomonadota</taxon>
        <taxon>Alphaproteobacteria</taxon>
        <taxon>Hyphomicrobiales</taxon>
        <taxon>Rhizobiaceae</taxon>
        <taxon>Rhizobium/Agrobacterium group</taxon>
        <taxon>Rhizobium</taxon>
    </lineage>
</organism>
<gene>
    <name evidence="1" type="ORF">ABID08_005751</name>
</gene>
<protein>
    <recommendedName>
        <fullName evidence="3">Peptidase S8/S53 domain-containing protein</fullName>
    </recommendedName>
</protein>
<keyword evidence="2" id="KW-1185">Reference proteome</keyword>
<proteinExistence type="predicted"/>
<accession>A0ABV2MPI9</accession>
<sequence>MLFQIPDYSGPQGIAVEDVAPDDVVLRNGEQCCPGPSRGLGSLLEGFQWALSSGANVISTSLGFDFPSYCEWLVEKGYAPEAATSQALETFIPSDRAGNITGQSLGVDRGEVPW</sequence>
<evidence type="ECO:0000313" key="1">
    <source>
        <dbReference type="EMBL" id="MET3758369.1"/>
    </source>
</evidence>
<dbReference type="RefSeq" id="WP_168300890.1">
    <property type="nucleotide sequence ID" value="NZ_CP071609.1"/>
</dbReference>
<evidence type="ECO:0000313" key="2">
    <source>
        <dbReference type="Proteomes" id="UP001549077"/>
    </source>
</evidence>
<dbReference type="EMBL" id="JBEPMY010000028">
    <property type="protein sequence ID" value="MET3758369.1"/>
    <property type="molecule type" value="Genomic_DNA"/>
</dbReference>
<name>A0ABV2MPI9_9HYPH</name>